<dbReference type="AlphaFoldDB" id="A0A0M3DJF8"/>
<gene>
    <name evidence="2" type="ORF">VN21_01650</name>
</gene>
<sequence length="174" mass="19628">MSCKKNIWNNCESNKWDNVCYYKCKNGCSKNCNKDIAKTKCIIDDIRAKNNLLGKDLKDAKENQKVVKCALDNIDDNVANLVKDIGNIEDALINAVKSLNCIIKDLDKAIPAQNAALEDIRDAQNKQKDLKDLIDNLEYAFDNTVECLKEKDGNPILIPWDDCNEEKPDWGCGC</sequence>
<keyword evidence="1" id="KW-0175">Coiled coil</keyword>
<feature type="coiled-coil region" evidence="1">
    <location>
        <begin position="113"/>
        <end position="140"/>
    </location>
</feature>
<dbReference type="PATRIC" id="fig|1629550.3.peg.300"/>
<proteinExistence type="predicted"/>
<dbReference type="RefSeq" id="WP_046821735.1">
    <property type="nucleotide sequence ID" value="NZ_JBCLWQ010000002.1"/>
</dbReference>
<evidence type="ECO:0000313" key="3">
    <source>
        <dbReference type="Proteomes" id="UP000034407"/>
    </source>
</evidence>
<dbReference type="OrthoDB" id="1760617at2"/>
<keyword evidence="3" id="KW-1185">Reference proteome</keyword>
<evidence type="ECO:0000313" key="2">
    <source>
        <dbReference type="EMBL" id="KKY02720.1"/>
    </source>
</evidence>
<name>A0A0M3DJF8_9FIRM</name>
<dbReference type="Proteomes" id="UP000034407">
    <property type="component" value="Unassembled WGS sequence"/>
</dbReference>
<dbReference type="EMBL" id="LBBT01000031">
    <property type="protein sequence ID" value="KKY02720.1"/>
    <property type="molecule type" value="Genomic_DNA"/>
</dbReference>
<comment type="caution">
    <text evidence="2">The sequence shown here is derived from an EMBL/GenBank/DDBJ whole genome shotgun (WGS) entry which is preliminary data.</text>
</comment>
<reference evidence="2 3" key="1">
    <citation type="submission" date="2015-04" db="EMBL/GenBank/DDBJ databases">
        <title>Microcin producing Clostridium sp. JC272T.</title>
        <authorList>
            <person name="Jyothsna T."/>
            <person name="Sasikala C."/>
            <person name="Ramana C."/>
        </authorList>
    </citation>
    <scope>NUCLEOTIDE SEQUENCE [LARGE SCALE GENOMIC DNA]</scope>
    <source>
        <strain evidence="2 3">JC272</strain>
    </source>
</reference>
<evidence type="ECO:0000256" key="1">
    <source>
        <dbReference type="SAM" id="Coils"/>
    </source>
</evidence>
<organism evidence="2 3">
    <name type="scientific">Paraclostridium benzoelyticum</name>
    <dbReference type="NCBI Taxonomy" id="1629550"/>
    <lineage>
        <taxon>Bacteria</taxon>
        <taxon>Bacillati</taxon>
        <taxon>Bacillota</taxon>
        <taxon>Clostridia</taxon>
        <taxon>Peptostreptococcales</taxon>
        <taxon>Peptostreptococcaceae</taxon>
        <taxon>Paraclostridium</taxon>
    </lineage>
</organism>
<protein>
    <submittedName>
        <fullName evidence="2">Uncharacterized protein</fullName>
    </submittedName>
</protein>
<accession>A0A0M3DJF8</accession>